<accession>X1U029</accession>
<comment type="caution">
    <text evidence="1">The sequence shown here is derived from an EMBL/GenBank/DDBJ whole genome shotgun (WGS) entry which is preliminary data.</text>
</comment>
<proteinExistence type="predicted"/>
<sequence length="54" mass="6642">PNYKEYIRSEKLIFKHQSPNDNLIVNYDNEETIKIKKEYIWIIFIPFFSLSFLT</sequence>
<dbReference type="EMBL" id="BARW01030897">
    <property type="protein sequence ID" value="GAJ10879.1"/>
    <property type="molecule type" value="Genomic_DNA"/>
</dbReference>
<protein>
    <submittedName>
        <fullName evidence="1">Uncharacterized protein</fullName>
    </submittedName>
</protein>
<name>X1U029_9ZZZZ</name>
<dbReference type="AlphaFoldDB" id="X1U029"/>
<organism evidence="1">
    <name type="scientific">marine sediment metagenome</name>
    <dbReference type="NCBI Taxonomy" id="412755"/>
    <lineage>
        <taxon>unclassified sequences</taxon>
        <taxon>metagenomes</taxon>
        <taxon>ecological metagenomes</taxon>
    </lineage>
</organism>
<gene>
    <name evidence="1" type="ORF">S12H4_49278</name>
</gene>
<feature type="non-terminal residue" evidence="1">
    <location>
        <position position="1"/>
    </location>
</feature>
<evidence type="ECO:0000313" key="1">
    <source>
        <dbReference type="EMBL" id="GAJ10879.1"/>
    </source>
</evidence>
<reference evidence="1" key="1">
    <citation type="journal article" date="2014" name="Front. Microbiol.">
        <title>High frequency of phylogenetically diverse reductive dehalogenase-homologous genes in deep subseafloor sedimentary metagenomes.</title>
        <authorList>
            <person name="Kawai M."/>
            <person name="Futagami T."/>
            <person name="Toyoda A."/>
            <person name="Takaki Y."/>
            <person name="Nishi S."/>
            <person name="Hori S."/>
            <person name="Arai W."/>
            <person name="Tsubouchi T."/>
            <person name="Morono Y."/>
            <person name="Uchiyama I."/>
            <person name="Ito T."/>
            <person name="Fujiyama A."/>
            <person name="Inagaki F."/>
            <person name="Takami H."/>
        </authorList>
    </citation>
    <scope>NUCLEOTIDE SEQUENCE</scope>
    <source>
        <strain evidence="1">Expedition CK06-06</strain>
    </source>
</reference>